<reference evidence="9" key="1">
    <citation type="journal article" date="2019" name="Int. J. Syst. Evol. Microbiol.">
        <title>The Global Catalogue of Microorganisms (GCM) 10K type strain sequencing project: providing services to taxonomists for standard genome sequencing and annotation.</title>
        <authorList>
            <consortium name="The Broad Institute Genomics Platform"/>
            <consortium name="The Broad Institute Genome Sequencing Center for Infectious Disease"/>
            <person name="Wu L."/>
            <person name="Ma J."/>
        </authorList>
    </citation>
    <scope>NUCLEOTIDE SEQUENCE [LARGE SCALE GENOMIC DNA]</scope>
    <source>
        <strain evidence="9">CGMCC 4.7349</strain>
    </source>
</reference>
<keyword evidence="2" id="KW-0032">Aminotransferase</keyword>
<comment type="similarity">
    <text evidence="5">Belongs to the DegT/DnrJ/EryC1 family. L-glutamine:2-deoxy-scyllo-inosose/scyllo-inosose aminotransferase subfamily.</text>
</comment>
<dbReference type="InterPro" id="IPR015421">
    <property type="entry name" value="PyrdxlP-dep_Trfase_major"/>
</dbReference>
<dbReference type="EMBL" id="BMNG01000002">
    <property type="protein sequence ID" value="GGO36682.1"/>
    <property type="molecule type" value="Genomic_DNA"/>
</dbReference>
<dbReference type="Gene3D" id="3.40.640.10">
    <property type="entry name" value="Type I PLP-dependent aspartate aminotransferase-like (Major domain)"/>
    <property type="match status" value="1"/>
</dbReference>
<feature type="compositionally biased region" description="Basic and acidic residues" evidence="7">
    <location>
        <begin position="29"/>
        <end position="46"/>
    </location>
</feature>
<dbReference type="InterPro" id="IPR029058">
    <property type="entry name" value="AB_hydrolase_fold"/>
</dbReference>
<dbReference type="PANTHER" id="PTHR30244">
    <property type="entry name" value="TRANSAMINASE"/>
    <property type="match status" value="1"/>
</dbReference>
<feature type="region of interest" description="Disordered" evidence="7">
    <location>
        <begin position="1"/>
        <end position="46"/>
    </location>
</feature>
<keyword evidence="4 6" id="KW-0663">Pyridoxal phosphate</keyword>
<keyword evidence="3" id="KW-0808">Transferase</keyword>
<feature type="region of interest" description="Disordered" evidence="7">
    <location>
        <begin position="711"/>
        <end position="730"/>
    </location>
</feature>
<dbReference type="Gene3D" id="3.90.1150.10">
    <property type="entry name" value="Aspartate Aminotransferase, domain 1"/>
    <property type="match status" value="1"/>
</dbReference>
<evidence type="ECO:0000256" key="4">
    <source>
        <dbReference type="ARBA" id="ARBA00022898"/>
    </source>
</evidence>
<dbReference type="InterPro" id="IPR000653">
    <property type="entry name" value="DegT/StrS_aminotransferase"/>
</dbReference>
<proteinExistence type="inferred from homology"/>
<dbReference type="PANTHER" id="PTHR30244:SF34">
    <property type="entry name" value="DTDP-4-AMINO-4,6-DIDEOXYGALACTOSE TRANSAMINASE"/>
    <property type="match status" value="1"/>
</dbReference>
<evidence type="ECO:0008006" key="10">
    <source>
        <dbReference type="Google" id="ProtNLM"/>
    </source>
</evidence>
<comment type="cofactor">
    <cofactor evidence="1">
        <name>pyridoxal 5'-phosphate</name>
        <dbReference type="ChEBI" id="CHEBI:597326"/>
    </cofactor>
</comment>
<dbReference type="SUPFAM" id="SSF53383">
    <property type="entry name" value="PLP-dependent transferases"/>
    <property type="match status" value="1"/>
</dbReference>
<organism evidence="8 9">
    <name type="scientific">Streptomyces lasiicapitis</name>
    <dbReference type="NCBI Taxonomy" id="1923961"/>
    <lineage>
        <taxon>Bacteria</taxon>
        <taxon>Bacillati</taxon>
        <taxon>Actinomycetota</taxon>
        <taxon>Actinomycetes</taxon>
        <taxon>Kitasatosporales</taxon>
        <taxon>Streptomycetaceae</taxon>
        <taxon>Streptomyces</taxon>
    </lineage>
</organism>
<evidence type="ECO:0000313" key="8">
    <source>
        <dbReference type="EMBL" id="GGO36682.1"/>
    </source>
</evidence>
<name>A0ABQ2LJC6_9ACTN</name>
<evidence type="ECO:0000256" key="2">
    <source>
        <dbReference type="ARBA" id="ARBA00022576"/>
    </source>
</evidence>
<dbReference type="SUPFAM" id="SSF53474">
    <property type="entry name" value="alpha/beta-Hydrolases"/>
    <property type="match status" value="1"/>
</dbReference>
<evidence type="ECO:0000256" key="1">
    <source>
        <dbReference type="ARBA" id="ARBA00001933"/>
    </source>
</evidence>
<keyword evidence="9" id="KW-1185">Reference proteome</keyword>
<evidence type="ECO:0000256" key="5">
    <source>
        <dbReference type="ARBA" id="ARBA00038398"/>
    </source>
</evidence>
<evidence type="ECO:0000256" key="6">
    <source>
        <dbReference type="RuleBase" id="RU004508"/>
    </source>
</evidence>
<dbReference type="InterPro" id="IPR015422">
    <property type="entry name" value="PyrdxlP-dep_Trfase_small"/>
</dbReference>
<gene>
    <name evidence="8" type="ORF">GCM10012286_09080</name>
</gene>
<evidence type="ECO:0000313" key="9">
    <source>
        <dbReference type="Proteomes" id="UP000656881"/>
    </source>
</evidence>
<dbReference type="Pfam" id="PF01041">
    <property type="entry name" value="DegT_DnrJ_EryC1"/>
    <property type="match status" value="1"/>
</dbReference>
<dbReference type="Gene3D" id="3.40.50.1820">
    <property type="entry name" value="alpha/beta hydrolase"/>
    <property type="match status" value="1"/>
</dbReference>
<accession>A0ABQ2LJC6</accession>
<comment type="caution">
    <text evidence="8">The sequence shown here is derived from an EMBL/GenBank/DDBJ whole genome shotgun (WGS) entry which is preliminary data.</text>
</comment>
<sequence length="771" mass="81825">MRTSREAAISGVQGRQPLVTGKGRAWGAPREDTDPHPPTHRSDRTRMQTTHVRRLLGADPKLRLTPTPSDTSAHTAWSRRVRAVVARLARAERTPLEVTAVDTTVTAGLRRERLTLNSPVRGAFQATLLAPPDTTTPAPAVLVFGGKNAHLDQLTGETPPDFPDRNVAEHLARAGFVTLTFEHGITGLDEERRAGREQGALLAHAFALTGHSLLGALVGDTLGALDVLATHPLVDPARVGLFGHSLGAAVALHTALLAPRPLPVCAASHLGSYPALYERLLTGYEGAVLPGILEYADLGDLYAALAPAPLHLQYGTADSYLEPADARAAAATVRRGYAAAGAKDRLDVHELPMGHGTHVQHTIDFFTRTLTGPGTAAPADVPAQRVHFGVAERRAVLDRVDTALASGHLTQGPELTRFEELSRTWTGREGVAVASGAAALEIALRIVGVAGRTVLVPVNTFFATAAAAVRAGGRVRFVDIELDGLGLDPDALRTALDRHPDTAAVLPVHIGGIVPPALEDVLALCERRGVAVVEDAAHALGATLSGRFAGAFGRFGAFSFFPTKVAVSGEGGLVTCVDAEDAEQVRRWRDHGKSAQGSTLHDRPGGNWRMSELHAAVGTVDLERFDDTLAARRELAFHYDELLTDVPGVRAHAVPAAAHSNYYKYLAYLDAPVDRALLKKRLRERHGVSLAGEVYDHLLCDQPYFTAAGDSSADASDSGGAGSGSGGSAAADGPFEQARWFARHHIALPLYPTLTRPEQIRVVEALRGELS</sequence>
<dbReference type="Proteomes" id="UP000656881">
    <property type="component" value="Unassembled WGS sequence"/>
</dbReference>
<evidence type="ECO:0000256" key="3">
    <source>
        <dbReference type="ARBA" id="ARBA00022679"/>
    </source>
</evidence>
<protein>
    <recommendedName>
        <fullName evidence="10">DegT/DnrJ/EryC1/StrS aminotransferase</fullName>
    </recommendedName>
</protein>
<evidence type="ECO:0000256" key="7">
    <source>
        <dbReference type="SAM" id="MobiDB-lite"/>
    </source>
</evidence>
<feature type="region of interest" description="Disordered" evidence="7">
    <location>
        <begin position="587"/>
        <end position="606"/>
    </location>
</feature>
<dbReference type="InterPro" id="IPR015424">
    <property type="entry name" value="PyrdxlP-dep_Trfase"/>
</dbReference>